<dbReference type="GeneID" id="33559421"/>
<dbReference type="InterPro" id="IPR003439">
    <property type="entry name" value="ABC_transporter-like_ATP-bd"/>
</dbReference>
<evidence type="ECO:0000256" key="4">
    <source>
        <dbReference type="ARBA" id="ARBA00022741"/>
    </source>
</evidence>
<dbReference type="SMART" id="SM00382">
    <property type="entry name" value="AAA"/>
    <property type="match status" value="1"/>
</dbReference>
<dbReference type="InterPro" id="IPR036640">
    <property type="entry name" value="ABC1_TM_sf"/>
</dbReference>
<feature type="transmembrane region" description="Helical" evidence="8">
    <location>
        <begin position="24"/>
        <end position="43"/>
    </location>
</feature>
<evidence type="ECO:0000313" key="12">
    <source>
        <dbReference type="Proteomes" id="UP000193218"/>
    </source>
</evidence>
<feature type="transmembrane region" description="Helical" evidence="8">
    <location>
        <begin position="1136"/>
        <end position="1153"/>
    </location>
</feature>
<feature type="transmembrane region" description="Helical" evidence="8">
    <location>
        <begin position="464"/>
        <end position="484"/>
    </location>
</feature>
<dbReference type="STRING" id="4999.A0A1Y1UJ11"/>
<accession>A0A1Y1UJ11</accession>
<name>A0A1Y1UJ11_9TREE</name>
<feature type="transmembrane region" description="Helical" evidence="8">
    <location>
        <begin position="1001"/>
        <end position="1032"/>
    </location>
</feature>
<evidence type="ECO:0000256" key="3">
    <source>
        <dbReference type="ARBA" id="ARBA00022692"/>
    </source>
</evidence>
<dbReference type="Pfam" id="PF00664">
    <property type="entry name" value="ABC_membrane"/>
    <property type="match status" value="2"/>
</dbReference>
<dbReference type="CDD" id="cd18580">
    <property type="entry name" value="ABC_6TM_ABCC_D2"/>
    <property type="match status" value="1"/>
</dbReference>
<evidence type="ECO:0000256" key="8">
    <source>
        <dbReference type="SAM" id="Phobius"/>
    </source>
</evidence>
<sequence length="1481" mass="164275">MPIKLRHQKPFWLAAIEQPKQFDLFIITELMAAIFILALCLAYAFTRSIANHKSLTYHIANLSGVYSVYWYFASLGQDLAVGHERDITWHQYTSLAFGIAIAVSIIIVPTGPPLYQDLSKLYTKAVTEKIHETGINDPKIPNVNAEANASILSKAIFHFVYPTIAKTSKMDQADLQDLPAAHAYFRTQNVLHESVVVNDQSGVRLSKYPTLGLLWTVWRPERARISHVPTVLLIEVILGPIYYLPHLCTQQILWLIDNGSIRSNLYAYAGLFTASRLLLSILQYKAYNYSTLYASPRINCHSAFLLYQKLLTRNTYASPSPTLDSKIKSVHKKADILNLISSDSSALARLGWTVARMIKFQVEMVIGCLFVWYLLGPSGLWGLLTLLLTYPPAYFLTKLQYRIYETQLEIKDEKVSLMQEAIQAISMIKMTATEIVWYRRIMSVREREIAKITQARLVGYLSGILYDISPTLVVLVAFAHYTLVAKKTLTASIAFTSIGVFDELRPALVQLPTNIAVLLQEILSAKRIATFLGTQDIEYMLDSPADGQPVPQAKSLFVRGTITWDVPASTALQPDADSLAPTPPFQLRDLDVKFPRGEMTLIAGKFGSGKTLLLLSLLGEVRLLNGEISYAVSPLMDPLNDGEQDWSLVLGGVAYVPRTAWLQSQSIRDNILFGLPMKEERYKAVVFAVGLLPDLALLDDGDLTEIGERGKILSGGQKARVSLARAIYSRASILVLDDIISAVDAQTSKHIIQECFQSDLTAGRTIILASHAVESIAPLAENAIFLHEGKASWQGTGPELLKSEHMLHLKTSGAAEATPEETIIDETTSTLFGTCTEYVVKPRNAKTPKELVIEEQRSKGNVGVEHWWKLKRANGGNVFWTMMTVLLLVSGLAPVAERGVLERWTNGAKNLNETHTLVFWVSLYTALSLSKVLLETLFGLFRFYGGMHALRKIHSTMLDKMLRAKMTFFSKTRAGSIIQRFGTDLFDITSCSELMGETAEIILGIIISTASITLAAGWSFAVSILLLFMIVWKPSTWYRSSSRQIRRLQSVIPGPINAHYGESVAGAAVIRAFGVQSIFVNELLQMLNMKINVNAWSWYIGRWLAINLRLMDIVTMSSALGLIITSSDMTGSRAGFILIFASGITYSVQWIMMNLRSFELHGVSLERVAEYENLDTEDIDSLEQDGDSRPEDSRPDGQYAGGSELAYWPDVGAIHIKDLCARYGADMPDILHDVSFEVRGGERIGISFFSFVDVPKGKIEIDGKNIYDLPVGLVRSRLGIISQDPILLSGTLRLNLDVYGQFTDAELYGALHNVQLLKDSPDQSEISETSDSSSATAVESEEDQLNIFANLNTEIKSGGENLSAGQKQLVVLARPLLQRHKVLILDEATASIDSATDGEISRVVHEEFQGVTILIIAHRLRTIMPCSKVIVMDQGRLIQQGSPFELIKQSGKFQSLCQAAGQEEYRQLTSLAEESAAALDL</sequence>
<dbReference type="GO" id="GO:0005524">
    <property type="term" value="F:ATP binding"/>
    <property type="evidence" value="ECO:0007669"/>
    <property type="project" value="UniProtKB-KW"/>
</dbReference>
<dbReference type="OrthoDB" id="6500128at2759"/>
<dbReference type="PROSITE" id="PS00211">
    <property type="entry name" value="ABC_TRANSPORTER_1"/>
    <property type="match status" value="1"/>
</dbReference>
<evidence type="ECO:0000313" key="11">
    <source>
        <dbReference type="EMBL" id="ORX37959.1"/>
    </source>
</evidence>
<dbReference type="GO" id="GO:0140359">
    <property type="term" value="F:ABC-type transporter activity"/>
    <property type="evidence" value="ECO:0007669"/>
    <property type="project" value="InterPro"/>
</dbReference>
<dbReference type="PROSITE" id="PS50893">
    <property type="entry name" value="ABC_TRANSPORTER_2"/>
    <property type="match status" value="2"/>
</dbReference>
<keyword evidence="5" id="KW-0067">ATP-binding</keyword>
<evidence type="ECO:0000259" key="10">
    <source>
        <dbReference type="PROSITE" id="PS50929"/>
    </source>
</evidence>
<dbReference type="Proteomes" id="UP000193218">
    <property type="component" value="Unassembled WGS sequence"/>
</dbReference>
<dbReference type="Gene3D" id="1.20.1560.10">
    <property type="entry name" value="ABC transporter type 1, transmembrane domain"/>
    <property type="match status" value="2"/>
</dbReference>
<dbReference type="InterPro" id="IPR050173">
    <property type="entry name" value="ABC_transporter_C-like"/>
</dbReference>
<gene>
    <name evidence="11" type="ORF">BD324DRAFT_645427</name>
</gene>
<protein>
    <submittedName>
        <fullName evidence="11">p-loop containing nucleoside triphosphate hydrolase protein</fullName>
    </submittedName>
</protein>
<evidence type="ECO:0000256" key="1">
    <source>
        <dbReference type="ARBA" id="ARBA00004141"/>
    </source>
</evidence>
<keyword evidence="3 8" id="KW-0812">Transmembrane</keyword>
<keyword evidence="4" id="KW-0547">Nucleotide-binding</keyword>
<dbReference type="RefSeq" id="XP_021871946.1">
    <property type="nucleotide sequence ID" value="XM_022017612.1"/>
</dbReference>
<proteinExistence type="predicted"/>
<dbReference type="PANTHER" id="PTHR24223">
    <property type="entry name" value="ATP-BINDING CASSETTE SUB-FAMILY C"/>
    <property type="match status" value="1"/>
</dbReference>
<feature type="domain" description="ABC transporter" evidence="9">
    <location>
        <begin position="1214"/>
        <end position="1459"/>
    </location>
</feature>
<comment type="caution">
    <text evidence="11">The sequence shown here is derived from an EMBL/GenBank/DDBJ whole genome shotgun (WGS) entry which is preliminary data.</text>
</comment>
<feature type="domain" description="ABC transmembrane type-1" evidence="10">
    <location>
        <begin position="254"/>
        <end position="520"/>
    </location>
</feature>
<keyword evidence="7 8" id="KW-0472">Membrane</keyword>
<feature type="domain" description="ABC transporter" evidence="9">
    <location>
        <begin position="572"/>
        <end position="813"/>
    </location>
</feature>
<dbReference type="InterPro" id="IPR044726">
    <property type="entry name" value="ABCC_6TM_D2"/>
</dbReference>
<reference evidence="11 12" key="1">
    <citation type="submission" date="2017-03" db="EMBL/GenBank/DDBJ databases">
        <title>Widespread Adenine N6-methylation of Active Genes in Fungi.</title>
        <authorList>
            <consortium name="DOE Joint Genome Institute"/>
            <person name="Mondo S.J."/>
            <person name="Dannebaum R.O."/>
            <person name="Kuo R.C."/>
            <person name="Louie K.B."/>
            <person name="Bewick A.J."/>
            <person name="Labutti K."/>
            <person name="Haridas S."/>
            <person name="Kuo A."/>
            <person name="Salamov A."/>
            <person name="Ahrendt S.R."/>
            <person name="Lau R."/>
            <person name="Bowen B.P."/>
            <person name="Lipzen A."/>
            <person name="Sullivan W."/>
            <person name="Andreopoulos W.B."/>
            <person name="Clum A."/>
            <person name="Lindquist E."/>
            <person name="Daum C."/>
            <person name="Northen T.R."/>
            <person name="Ramamoorthy G."/>
            <person name="Schmitz R.J."/>
            <person name="Gryganskyi A."/>
            <person name="Culley D."/>
            <person name="Magnuson J."/>
            <person name="James T.Y."/>
            <person name="O'Malley M.A."/>
            <person name="Stajich J.E."/>
            <person name="Spatafora J.W."/>
            <person name="Visel A."/>
            <person name="Grigoriev I.V."/>
        </authorList>
    </citation>
    <scope>NUCLEOTIDE SEQUENCE [LARGE SCALE GENOMIC DNA]</scope>
    <source>
        <strain evidence="11 12">NRRL Y-17943</strain>
    </source>
</reference>
<dbReference type="CDD" id="cd18596">
    <property type="entry name" value="ABC_6TM_VMR1_D1_like"/>
    <property type="match status" value="1"/>
</dbReference>
<evidence type="ECO:0000259" key="9">
    <source>
        <dbReference type="PROSITE" id="PS50893"/>
    </source>
</evidence>
<dbReference type="PROSITE" id="PS50929">
    <property type="entry name" value="ABC_TM1F"/>
    <property type="match status" value="2"/>
</dbReference>
<feature type="transmembrane region" description="Helical" evidence="8">
    <location>
        <begin position="365"/>
        <end position="390"/>
    </location>
</feature>
<feature type="transmembrane region" description="Helical" evidence="8">
    <location>
        <begin position="92"/>
        <end position="115"/>
    </location>
</feature>
<evidence type="ECO:0000256" key="2">
    <source>
        <dbReference type="ARBA" id="ARBA00022448"/>
    </source>
</evidence>
<dbReference type="InterPro" id="IPR003593">
    <property type="entry name" value="AAA+_ATPase"/>
</dbReference>
<evidence type="ECO:0000256" key="6">
    <source>
        <dbReference type="ARBA" id="ARBA00022989"/>
    </source>
</evidence>
<organism evidence="11 12">
    <name type="scientific">Kockovaella imperatae</name>
    <dbReference type="NCBI Taxonomy" id="4999"/>
    <lineage>
        <taxon>Eukaryota</taxon>
        <taxon>Fungi</taxon>
        <taxon>Dikarya</taxon>
        <taxon>Basidiomycota</taxon>
        <taxon>Agaricomycotina</taxon>
        <taxon>Tremellomycetes</taxon>
        <taxon>Tremellales</taxon>
        <taxon>Cuniculitremaceae</taxon>
        <taxon>Kockovaella</taxon>
    </lineage>
</organism>
<dbReference type="PANTHER" id="PTHR24223:SF415">
    <property type="entry name" value="FI20190P1"/>
    <property type="match status" value="1"/>
</dbReference>
<evidence type="ECO:0000256" key="5">
    <source>
        <dbReference type="ARBA" id="ARBA00022840"/>
    </source>
</evidence>
<feature type="transmembrane region" description="Helical" evidence="8">
    <location>
        <begin position="917"/>
        <end position="944"/>
    </location>
</feature>
<evidence type="ECO:0000256" key="7">
    <source>
        <dbReference type="ARBA" id="ARBA00023136"/>
    </source>
</evidence>
<keyword evidence="6 8" id="KW-1133">Transmembrane helix</keyword>
<dbReference type="InterPro" id="IPR017871">
    <property type="entry name" value="ABC_transporter-like_CS"/>
</dbReference>
<dbReference type="InParanoid" id="A0A1Y1UJ11"/>
<dbReference type="InterPro" id="IPR011527">
    <property type="entry name" value="ABC1_TM_dom"/>
</dbReference>
<feature type="transmembrane region" description="Helical" evidence="8">
    <location>
        <begin position="878"/>
        <end position="897"/>
    </location>
</feature>
<keyword evidence="2" id="KW-0813">Transport</keyword>
<feature type="domain" description="ABC transmembrane type-1" evidence="10">
    <location>
        <begin position="883"/>
        <end position="1160"/>
    </location>
</feature>
<dbReference type="EMBL" id="NBSH01000005">
    <property type="protein sequence ID" value="ORX37959.1"/>
    <property type="molecule type" value="Genomic_DNA"/>
</dbReference>
<comment type="subcellular location">
    <subcellularLocation>
        <location evidence="1">Membrane</location>
        <topology evidence="1">Multi-pass membrane protein</topology>
    </subcellularLocation>
</comment>
<dbReference type="SUPFAM" id="SSF90123">
    <property type="entry name" value="ABC transporter transmembrane region"/>
    <property type="match status" value="2"/>
</dbReference>
<dbReference type="GO" id="GO:0016020">
    <property type="term" value="C:membrane"/>
    <property type="evidence" value="ECO:0007669"/>
    <property type="project" value="UniProtKB-SubCell"/>
</dbReference>
<dbReference type="SUPFAM" id="SSF52540">
    <property type="entry name" value="P-loop containing nucleoside triphosphate hydrolases"/>
    <property type="match status" value="2"/>
</dbReference>
<dbReference type="GO" id="GO:0016887">
    <property type="term" value="F:ATP hydrolysis activity"/>
    <property type="evidence" value="ECO:0007669"/>
    <property type="project" value="InterPro"/>
</dbReference>
<dbReference type="Pfam" id="PF00005">
    <property type="entry name" value="ABC_tran"/>
    <property type="match status" value="2"/>
</dbReference>
<keyword evidence="12" id="KW-1185">Reference proteome</keyword>
<dbReference type="InterPro" id="IPR027417">
    <property type="entry name" value="P-loop_NTPase"/>
</dbReference>
<dbReference type="Gene3D" id="3.40.50.300">
    <property type="entry name" value="P-loop containing nucleotide triphosphate hydrolases"/>
    <property type="match status" value="2"/>
</dbReference>
<feature type="transmembrane region" description="Helical" evidence="8">
    <location>
        <begin position="55"/>
        <end position="72"/>
    </location>
</feature>
<keyword evidence="11" id="KW-0378">Hydrolase</keyword>